<dbReference type="Gene3D" id="3.30.300.30">
    <property type="match status" value="1"/>
</dbReference>
<comment type="similarity">
    <text evidence="1 6">Belongs to the ATP-dependent AMP-binding enzyme family.</text>
</comment>
<evidence type="ECO:0000256" key="4">
    <source>
        <dbReference type="ARBA" id="ARBA00022840"/>
    </source>
</evidence>
<protein>
    <recommendedName>
        <fullName evidence="6">Acetyl-coenzyme A synthetase</fullName>
        <shortName evidence="6">AcCoA synthetase</shortName>
        <shortName evidence="6">Acs</shortName>
        <ecNumber evidence="6">6.2.1.1</ecNumber>
    </recommendedName>
    <alternativeName>
        <fullName evidence="6">Acetate--CoA ligase</fullName>
    </alternativeName>
    <alternativeName>
        <fullName evidence="6">Acyl-activating enzyme</fullName>
    </alternativeName>
</protein>
<evidence type="ECO:0000259" key="9">
    <source>
        <dbReference type="Pfam" id="PF16177"/>
    </source>
</evidence>
<dbReference type="FunFam" id="3.40.50.12780:FF:000001">
    <property type="entry name" value="Acetyl-coenzyme A synthetase"/>
    <property type="match status" value="1"/>
</dbReference>
<dbReference type="InterPro" id="IPR042099">
    <property type="entry name" value="ANL_N_sf"/>
</dbReference>
<dbReference type="GO" id="GO:0005524">
    <property type="term" value="F:ATP binding"/>
    <property type="evidence" value="ECO:0007669"/>
    <property type="project" value="UniProtKB-KW"/>
</dbReference>
<dbReference type="InterPro" id="IPR025110">
    <property type="entry name" value="AMP-bd_C"/>
</dbReference>
<feature type="binding site" evidence="6">
    <location>
        <position position="581"/>
    </location>
    <ligand>
        <name>CoA</name>
        <dbReference type="ChEBI" id="CHEBI:57287"/>
    </ligand>
</feature>
<feature type="binding site" evidence="6">
    <location>
        <position position="523"/>
    </location>
    <ligand>
        <name>ATP</name>
        <dbReference type="ChEBI" id="CHEBI:30616"/>
    </ligand>
</feature>
<dbReference type="PANTHER" id="PTHR24095">
    <property type="entry name" value="ACETYL-COENZYME A SYNTHETASE"/>
    <property type="match status" value="1"/>
</dbReference>
<feature type="modified residue" description="N6-acetyllysine" evidence="6">
    <location>
        <position position="606"/>
    </location>
</feature>
<feature type="binding site" evidence="6">
    <location>
        <position position="536"/>
    </location>
    <ligand>
        <name>Mg(2+)</name>
        <dbReference type="ChEBI" id="CHEBI:18420"/>
    </ligand>
</feature>
<dbReference type="InterPro" id="IPR045851">
    <property type="entry name" value="AMP-bd_C_sf"/>
</dbReference>
<feature type="binding site" evidence="6">
    <location>
        <position position="512"/>
    </location>
    <ligand>
        <name>ATP</name>
        <dbReference type="ChEBI" id="CHEBI:30616"/>
    </ligand>
</feature>
<dbReference type="CDD" id="cd05966">
    <property type="entry name" value="ACS"/>
    <property type="match status" value="1"/>
</dbReference>
<feature type="binding site" evidence="6">
    <location>
        <begin position="190"/>
        <end position="193"/>
    </location>
    <ligand>
        <name>CoA</name>
        <dbReference type="ChEBI" id="CHEBI:57287"/>
    </ligand>
</feature>
<evidence type="ECO:0000256" key="6">
    <source>
        <dbReference type="HAMAP-Rule" id="MF_01123"/>
    </source>
</evidence>
<dbReference type="Pfam" id="PF13193">
    <property type="entry name" value="AMP-binding_C"/>
    <property type="match status" value="1"/>
</dbReference>
<feature type="binding site" evidence="6">
    <location>
        <position position="497"/>
    </location>
    <ligand>
        <name>ATP</name>
        <dbReference type="ChEBI" id="CHEBI:30616"/>
    </ligand>
</feature>
<dbReference type="InterPro" id="IPR020845">
    <property type="entry name" value="AMP-binding_CS"/>
</dbReference>
<comment type="cofactor">
    <cofactor evidence="6">
        <name>Mg(2+)</name>
        <dbReference type="ChEBI" id="CHEBI:18420"/>
    </cofactor>
</comment>
<evidence type="ECO:0000256" key="5">
    <source>
        <dbReference type="ARBA" id="ARBA00022990"/>
    </source>
</evidence>
<feature type="binding site" evidence="6">
    <location>
        <position position="534"/>
    </location>
    <ligand>
        <name>Mg(2+)</name>
        <dbReference type="ChEBI" id="CHEBI:18420"/>
    </ligand>
</feature>
<dbReference type="GO" id="GO:0016208">
    <property type="term" value="F:AMP binding"/>
    <property type="evidence" value="ECO:0007669"/>
    <property type="project" value="InterPro"/>
</dbReference>
<dbReference type="PROSITE" id="PS00455">
    <property type="entry name" value="AMP_BINDING"/>
    <property type="match status" value="1"/>
</dbReference>
<feature type="binding site" evidence="6">
    <location>
        <begin position="408"/>
        <end position="413"/>
    </location>
    <ligand>
        <name>ATP</name>
        <dbReference type="ChEBI" id="CHEBI:30616"/>
    </ligand>
</feature>
<keyword evidence="6" id="KW-0460">Magnesium</keyword>
<name>A0A520S1Q8_9GAMM</name>
<accession>A0A520S1Q8</accession>
<comment type="catalytic activity">
    <reaction evidence="6">
        <text>acetate + ATP + CoA = acetyl-CoA + AMP + diphosphate</text>
        <dbReference type="Rhea" id="RHEA:23176"/>
        <dbReference type="ChEBI" id="CHEBI:30089"/>
        <dbReference type="ChEBI" id="CHEBI:30616"/>
        <dbReference type="ChEBI" id="CHEBI:33019"/>
        <dbReference type="ChEBI" id="CHEBI:57287"/>
        <dbReference type="ChEBI" id="CHEBI:57288"/>
        <dbReference type="ChEBI" id="CHEBI:456215"/>
        <dbReference type="EC" id="6.2.1.1"/>
    </reaction>
</comment>
<dbReference type="GO" id="GO:0003987">
    <property type="term" value="F:acetate-CoA ligase activity"/>
    <property type="evidence" value="ECO:0007669"/>
    <property type="project" value="UniProtKB-UniRule"/>
</dbReference>
<comment type="function">
    <text evidence="6">Catalyzes the conversion of acetate into acetyl-CoA (AcCoA), an essential intermediate at the junction of anabolic and catabolic pathways. AcsA undergoes a two-step reaction. In the first half reaction, AcsA combines acetate with ATP to form acetyl-adenylate (AcAMP) intermediate. In the second half reaction, it can then transfer the acetyl group from AcAMP to the sulfhydryl group of CoA, forming the product AcCoA.</text>
</comment>
<keyword evidence="4 6" id="KW-0067">ATP-binding</keyword>
<dbReference type="GO" id="GO:0019427">
    <property type="term" value="P:acetyl-CoA biosynthetic process from acetate"/>
    <property type="evidence" value="ECO:0007669"/>
    <property type="project" value="UniProtKB-UniRule"/>
</dbReference>
<dbReference type="SUPFAM" id="SSF56801">
    <property type="entry name" value="Acetyl-CoA synthetase-like"/>
    <property type="match status" value="1"/>
</dbReference>
<feature type="domain" description="AMP-binding enzyme C-terminal" evidence="8">
    <location>
        <begin position="528"/>
        <end position="606"/>
    </location>
</feature>
<keyword evidence="2 6" id="KW-0436">Ligase</keyword>
<feature type="binding site" evidence="6">
    <location>
        <position position="539"/>
    </location>
    <ligand>
        <name>Mg(2+)</name>
        <dbReference type="ChEBI" id="CHEBI:18420"/>
    </ligand>
</feature>
<evidence type="ECO:0000313" key="10">
    <source>
        <dbReference type="EMBL" id="RZO76407.1"/>
    </source>
</evidence>
<evidence type="ECO:0000256" key="2">
    <source>
        <dbReference type="ARBA" id="ARBA00022598"/>
    </source>
</evidence>
<feature type="binding site" evidence="6">
    <location>
        <position position="308"/>
    </location>
    <ligand>
        <name>CoA</name>
        <dbReference type="ChEBI" id="CHEBI:57287"/>
    </ligand>
</feature>
<dbReference type="AlphaFoldDB" id="A0A520S1Q8"/>
<evidence type="ECO:0000313" key="11">
    <source>
        <dbReference type="Proteomes" id="UP000316199"/>
    </source>
</evidence>
<comment type="PTM">
    <text evidence="6">Acetylated. Deacetylation by the SIR2-homolog deacetylase activates the enzyme.</text>
</comment>
<dbReference type="GO" id="GO:0005829">
    <property type="term" value="C:cytosol"/>
    <property type="evidence" value="ECO:0007669"/>
    <property type="project" value="TreeGrafter"/>
</dbReference>
<dbReference type="GO" id="GO:0046872">
    <property type="term" value="F:metal ion binding"/>
    <property type="evidence" value="ECO:0007669"/>
    <property type="project" value="UniProtKB-KW"/>
</dbReference>
<dbReference type="EMBL" id="SHAG01000012">
    <property type="protein sequence ID" value="RZO76407.1"/>
    <property type="molecule type" value="Genomic_DNA"/>
</dbReference>
<dbReference type="HAMAP" id="MF_01123">
    <property type="entry name" value="Ac_CoA_synth"/>
    <property type="match status" value="1"/>
</dbReference>
<dbReference type="Pfam" id="PF16177">
    <property type="entry name" value="ACAS_N"/>
    <property type="match status" value="1"/>
</dbReference>
<dbReference type="InterPro" id="IPR011904">
    <property type="entry name" value="Ac_CoA_lig"/>
</dbReference>
<dbReference type="EC" id="6.2.1.1" evidence="6"/>
<feature type="binding site" evidence="6">
    <location>
        <position position="520"/>
    </location>
    <ligand>
        <name>CoA</name>
        <dbReference type="ChEBI" id="CHEBI:57287"/>
    </ligand>
</feature>
<dbReference type="InterPro" id="IPR032387">
    <property type="entry name" value="ACAS_N"/>
</dbReference>
<feature type="domain" description="AMP-dependent synthetase/ligase" evidence="7">
    <location>
        <begin position="83"/>
        <end position="465"/>
    </location>
</feature>
<dbReference type="PANTHER" id="PTHR24095:SF14">
    <property type="entry name" value="ACETYL-COENZYME A SYNTHETASE 1"/>
    <property type="match status" value="1"/>
</dbReference>
<keyword evidence="3 6" id="KW-0547">Nucleotide-binding</keyword>
<dbReference type="NCBIfam" id="NF001208">
    <property type="entry name" value="PRK00174.1"/>
    <property type="match status" value="1"/>
</dbReference>
<evidence type="ECO:0000259" key="8">
    <source>
        <dbReference type="Pfam" id="PF13193"/>
    </source>
</evidence>
<comment type="caution">
    <text evidence="10">The sequence shown here is derived from an EMBL/GenBank/DDBJ whole genome shotgun (WGS) entry which is preliminary data.</text>
</comment>
<dbReference type="Pfam" id="PF00501">
    <property type="entry name" value="AMP-binding"/>
    <property type="match status" value="1"/>
</dbReference>
<dbReference type="InterPro" id="IPR000873">
    <property type="entry name" value="AMP-dep_synth/lig_dom"/>
</dbReference>
<dbReference type="NCBIfam" id="TIGR02188">
    <property type="entry name" value="Ac_CoA_lig_AcsA"/>
    <property type="match status" value="1"/>
</dbReference>
<dbReference type="Proteomes" id="UP000316199">
    <property type="component" value="Unassembled WGS sequence"/>
</dbReference>
<proteinExistence type="inferred from homology"/>
<organism evidence="10 11">
    <name type="scientific">OM182 bacterium</name>
    <dbReference type="NCBI Taxonomy" id="2510334"/>
    <lineage>
        <taxon>Bacteria</taxon>
        <taxon>Pseudomonadati</taxon>
        <taxon>Pseudomonadota</taxon>
        <taxon>Gammaproteobacteria</taxon>
        <taxon>OMG group</taxon>
        <taxon>OM182 clade</taxon>
    </lineage>
</organism>
<keyword evidence="6" id="KW-0479">Metal-binding</keyword>
<evidence type="ECO:0000256" key="1">
    <source>
        <dbReference type="ARBA" id="ARBA00006432"/>
    </source>
</evidence>
<keyword evidence="5 6" id="KW-0007">Acetylation</keyword>
<feature type="domain" description="Acetyl-coenzyme A synthetase N-terminal" evidence="9">
    <location>
        <begin position="24"/>
        <end position="80"/>
    </location>
</feature>
<sequence>MNKEKVYPVQEITRAHTHIRKKQYETMYKASTEKPEQFWTQEAEKFISWFKPWDNLMVEDFTKGQVSWFVGAKLNASVNCIDRHLELRGNQTAIIWEGDNPEEHKHISYIELHERVCRLTNVLKERGVKKGDRVCIYMPMIPEATFAMLACARMGAIHSVVFGGFSPQALRDRIVDADCQMVITADEGIRGSKKVPLKANTDQALLSCPNVHSVIVVKRTSSKIDWIDSRDIWYHEATAKAEKTCTPEIMDAEDPLFILYTSGSTGKPKGILHTTGGYMLQAAMTHKYVFDYHDGDIYWCTADVGWITGHSYIVYGPLANGATTLMFEGIPTYPDASRCWNIVDKHKVNIFYTAPTALRSLMSEGDEFVATSSRKTLRTLGTVGEPINPEAWEWYYKTIGNSQCPIVDTWWQTETGGIMMSPLPGATALKPGSATLPFFGVKPVILDSEGKEIDGPGSGNLAISSSWPGQIRTVFGDHERCIDTYYSTYKGYYFTGDGARRDKDGYYWITGRVDDVLNVSGHRMGTAEIESALVLHNTVAEAAVVGFPHDIKGQGIYAFVTLMQNTEGTDALQEQLFGLVRSEIGPFAKPDAIQWAPDLPKTRSGKIMRRILRRIAANDLHNLGDTSTLADPGVVEDLIKRRVIL</sequence>
<evidence type="ECO:0000259" key="7">
    <source>
        <dbReference type="Pfam" id="PF00501"/>
    </source>
</evidence>
<dbReference type="FunFam" id="3.30.300.30:FF:000004">
    <property type="entry name" value="Acetyl-coenzyme A synthetase"/>
    <property type="match status" value="1"/>
</dbReference>
<comment type="caution">
    <text evidence="6">Lacks conserved residue(s) required for the propagation of feature annotation.</text>
</comment>
<dbReference type="Gene3D" id="3.40.50.12780">
    <property type="entry name" value="N-terminal domain of ligase-like"/>
    <property type="match status" value="1"/>
</dbReference>
<feature type="binding site" evidence="6">
    <location>
        <begin position="384"/>
        <end position="386"/>
    </location>
    <ligand>
        <name>ATP</name>
        <dbReference type="ChEBI" id="CHEBI:30616"/>
    </ligand>
</feature>
<evidence type="ECO:0000256" key="3">
    <source>
        <dbReference type="ARBA" id="ARBA00022741"/>
    </source>
</evidence>
<reference evidence="10 11" key="1">
    <citation type="submission" date="2019-02" db="EMBL/GenBank/DDBJ databases">
        <title>Prokaryotic population dynamics and viral predation in marine succession experiment using metagenomics: the confinement effect.</title>
        <authorList>
            <person name="Haro-Moreno J.M."/>
            <person name="Rodriguez-Valera F."/>
            <person name="Lopez-Perez M."/>
        </authorList>
    </citation>
    <scope>NUCLEOTIDE SEQUENCE [LARGE SCALE GENOMIC DNA]</scope>
    <source>
        <strain evidence="10">MED-G157</strain>
    </source>
</reference>
<gene>
    <name evidence="10" type="primary">acs</name>
    <name evidence="6" type="synonym">acsA</name>
    <name evidence="10" type="ORF">EVA68_04365</name>
</gene>